<dbReference type="InterPro" id="IPR029063">
    <property type="entry name" value="SAM-dependent_MTases_sf"/>
</dbReference>
<proteinExistence type="predicted"/>
<keyword evidence="3" id="KW-0808">Transferase</keyword>
<feature type="compositionally biased region" description="Low complexity" evidence="1">
    <location>
        <begin position="46"/>
        <end position="59"/>
    </location>
</feature>
<evidence type="ECO:0000256" key="1">
    <source>
        <dbReference type="SAM" id="MobiDB-lite"/>
    </source>
</evidence>
<keyword evidence="4" id="KW-1185">Reference proteome</keyword>
<organism evidence="3 4">
    <name type="scientific">Micromonospora phaseoli</name>
    <dbReference type="NCBI Taxonomy" id="1144548"/>
    <lineage>
        <taxon>Bacteria</taxon>
        <taxon>Bacillati</taxon>
        <taxon>Actinomycetota</taxon>
        <taxon>Actinomycetes</taxon>
        <taxon>Micromonosporales</taxon>
        <taxon>Micromonosporaceae</taxon>
        <taxon>Micromonospora</taxon>
    </lineage>
</organism>
<dbReference type="Proteomes" id="UP000198707">
    <property type="component" value="Unassembled WGS sequence"/>
</dbReference>
<reference evidence="4" key="1">
    <citation type="submission" date="2016-10" db="EMBL/GenBank/DDBJ databases">
        <authorList>
            <person name="Varghese N."/>
            <person name="Submissions S."/>
        </authorList>
    </citation>
    <scope>NUCLEOTIDE SEQUENCE [LARGE SCALE GENOMIC DNA]</scope>
    <source>
        <strain evidence="4">CGMCC 4.7038</strain>
    </source>
</reference>
<evidence type="ECO:0000259" key="2">
    <source>
        <dbReference type="Pfam" id="PF13649"/>
    </source>
</evidence>
<dbReference type="GO" id="GO:0032259">
    <property type="term" value="P:methylation"/>
    <property type="evidence" value="ECO:0007669"/>
    <property type="project" value="UniProtKB-KW"/>
</dbReference>
<dbReference type="SUPFAM" id="SSF53335">
    <property type="entry name" value="S-adenosyl-L-methionine-dependent methyltransferases"/>
    <property type="match status" value="1"/>
</dbReference>
<dbReference type="InterPro" id="IPR041698">
    <property type="entry name" value="Methyltransf_25"/>
</dbReference>
<dbReference type="PANTHER" id="PTHR43591">
    <property type="entry name" value="METHYLTRANSFERASE"/>
    <property type="match status" value="1"/>
</dbReference>
<sequence>MRTWPVPVGPVLHWPVPVGSVPPAVARMPPLDHLVARRAVLVPATATRSSARPRAAGGTARRRRYGPTSALDRRSGRYPRPVFSPNGPSLRELCVQALSSVERGYDLLAPKFDYTPFRTPDSVLGATAQALSELGSFDRGLDVCCGTGAGMQVLRSLCREGTTGVDFSAGMLAQARRAHPDASWVRADARALPFTEGFDLAVSAGALGHFLPVERPALFGGVYRALRPGGIFAVPIGTGPPRTSVSHWVTRGFDLAMRVRNAVWRPPFVMYYHTTGLAALRGDLTAVGFTVTDTALTVLGQHRDGSPRFRLILAGKPAASY</sequence>
<dbReference type="PANTHER" id="PTHR43591:SF99">
    <property type="entry name" value="OS06G0646000 PROTEIN"/>
    <property type="match status" value="1"/>
</dbReference>
<dbReference type="Pfam" id="PF13649">
    <property type="entry name" value="Methyltransf_25"/>
    <property type="match status" value="1"/>
</dbReference>
<dbReference type="GO" id="GO:0008168">
    <property type="term" value="F:methyltransferase activity"/>
    <property type="evidence" value="ECO:0007669"/>
    <property type="project" value="UniProtKB-KW"/>
</dbReference>
<evidence type="ECO:0000313" key="3">
    <source>
        <dbReference type="EMBL" id="SEI91127.1"/>
    </source>
</evidence>
<dbReference type="AlphaFoldDB" id="A0A1H6UN05"/>
<dbReference type="CDD" id="cd02440">
    <property type="entry name" value="AdoMet_MTases"/>
    <property type="match status" value="1"/>
</dbReference>
<dbReference type="STRING" id="1144548.SAMN05443287_102234"/>
<keyword evidence="3" id="KW-0489">Methyltransferase</keyword>
<name>A0A1H6UN05_9ACTN</name>
<protein>
    <submittedName>
        <fullName evidence="3">Methyltransferase domain-containing protein</fullName>
    </submittedName>
</protein>
<feature type="domain" description="Methyltransferase" evidence="2">
    <location>
        <begin position="141"/>
        <end position="230"/>
    </location>
</feature>
<accession>A0A1H6UN05</accession>
<feature type="region of interest" description="Disordered" evidence="1">
    <location>
        <begin position="46"/>
        <end position="84"/>
    </location>
</feature>
<dbReference type="EMBL" id="FNYV01000002">
    <property type="protein sequence ID" value="SEI91127.1"/>
    <property type="molecule type" value="Genomic_DNA"/>
</dbReference>
<gene>
    <name evidence="3" type="ORF">SAMN05443287_102234</name>
</gene>
<dbReference type="Gene3D" id="3.40.50.150">
    <property type="entry name" value="Vaccinia Virus protein VP39"/>
    <property type="match status" value="1"/>
</dbReference>
<evidence type="ECO:0000313" key="4">
    <source>
        <dbReference type="Proteomes" id="UP000198707"/>
    </source>
</evidence>